<dbReference type="Proteomes" id="UP000199376">
    <property type="component" value="Unassembled WGS sequence"/>
</dbReference>
<evidence type="ECO:0000313" key="1">
    <source>
        <dbReference type="EMBL" id="SFC22770.1"/>
    </source>
</evidence>
<dbReference type="AlphaFoldDB" id="A0A1I1HP24"/>
<organism evidence="1 2">
    <name type="scientific">Fructobacillus durionis</name>
    <dbReference type="NCBI Taxonomy" id="283737"/>
    <lineage>
        <taxon>Bacteria</taxon>
        <taxon>Bacillati</taxon>
        <taxon>Bacillota</taxon>
        <taxon>Bacilli</taxon>
        <taxon>Lactobacillales</taxon>
        <taxon>Lactobacillaceae</taxon>
        <taxon>Fructobacillus</taxon>
    </lineage>
</organism>
<dbReference type="OrthoDB" id="9871013at2"/>
<name>A0A1I1HP24_9LACO</name>
<gene>
    <name evidence="1" type="ORF">SAMN05660453_0003</name>
</gene>
<dbReference type="RefSeq" id="WP_010691247.1">
    <property type="nucleotide sequence ID" value="NZ_FOLI01000010.1"/>
</dbReference>
<keyword evidence="2" id="KW-1185">Reference proteome</keyword>
<dbReference type="EMBL" id="FOLI01000010">
    <property type="protein sequence ID" value="SFC22770.1"/>
    <property type="molecule type" value="Genomic_DNA"/>
</dbReference>
<proteinExistence type="predicted"/>
<sequence>MTLTLVTKNGDRKVISDIQTVSETKDYVQVEYSDPDLNEDVQLLIGKSRLSDVITGS</sequence>
<protein>
    <submittedName>
        <fullName evidence="1">Uncharacterized protein</fullName>
    </submittedName>
</protein>
<accession>A0A1I1HP24</accession>
<dbReference type="STRING" id="283737.SAMN05660453_0003"/>
<evidence type="ECO:0000313" key="2">
    <source>
        <dbReference type="Proteomes" id="UP000199376"/>
    </source>
</evidence>
<reference evidence="1 2" key="1">
    <citation type="submission" date="2016-10" db="EMBL/GenBank/DDBJ databases">
        <authorList>
            <person name="de Groot N.N."/>
        </authorList>
    </citation>
    <scope>NUCLEOTIDE SEQUENCE [LARGE SCALE GENOMIC DNA]</scope>
    <source>
        <strain evidence="1 2">DSM 19113</strain>
    </source>
</reference>